<sequence>MMNNHPRHLAWCMKKVAPVAASAFFLCLAPHSANASTNWWEGTVFGTNISEATSISSLEHGDGSLIIGFGGTTNLALGHRIEGTISITNGFDRFSLQGTGSVVSNTADTVLRITGGKNLFINGGEFRGLGSSTDGGGSIPPIGSATAAVGAIFSGTSNIVVSKALITGGTYLPNNAITLGTDGIQATDTTLVFTDDGTDSSTVIGGNGGELSWDGAGPHSMGGHGLNIGNSTLIISNGTFKGGNGGDVSTDSDFIGASWGGHAIDATNSTIEIHSGTFTGGDAGSITDTHNNPENRKGGSALYVENSDVTIHGGTFKAGATGRDDTYAFYSLAYGEGSVSNKLLGGTFDSIGFGGGRQFITLGTNLVVNGVFGQNGGILYVDNQSDAPLQNTEINSGTLLIENDFTLGSGGSITLNSGYSEIFFENLAIQSGAIVDTGTGRIEAHGNLDVQKDGTLAFKIDSTSITDRGIAVGSNVTFHSGSALQADIAWIDLNTETNALWLVSATNQLNVVDSGGATNVATTATFTNNVDIQVTTAALMELEGISVEDGKLLVLLLSRQPLNEYWNASGDMARLADELDAINDPDMMATIVEMDDPEASAYAVEQTYFTKLNTFQVAMNGLKAAVGQSVSRGTEFREKLLLPTGSNGPEGVENDWRFWMKYHGQFLNHDGDDQNSAYEATTHGGVFGADKSFGRLLVGISGGAGRNSIDADNGAEEDMNAAHAAIYSTIGKNHSYLDAGLAYGYNGVESHTPEPFRLDGEYDSHLVGGYVGGGIGFDIPKISTVITPEASAQYTLYQQEAYTETGTAAVPRSFDEFDADSLRTSLGLNVAMHNTKATQYFGFKIEGRAHWLHEFNPDPGHISFQLEGGTGNTYALAYPMLDEDAVRLGIGVSFFNTAKRKPKNILLRLDFDELIGENFNSHNLSAKAIYAF</sequence>
<dbReference type="Pfam" id="PF03797">
    <property type="entry name" value="Autotransporter"/>
    <property type="match status" value="1"/>
</dbReference>
<dbReference type="Gene3D" id="2.40.128.130">
    <property type="entry name" value="Autotransporter beta-domain"/>
    <property type="match status" value="1"/>
</dbReference>
<dbReference type="SMART" id="SM00869">
    <property type="entry name" value="Autotransporter"/>
    <property type="match status" value="1"/>
</dbReference>
<feature type="signal peptide" evidence="1">
    <location>
        <begin position="1"/>
        <end position="35"/>
    </location>
</feature>
<proteinExistence type="predicted"/>
<name>A0A6C2U7Y2_PONDE</name>
<evidence type="ECO:0000259" key="2">
    <source>
        <dbReference type="PROSITE" id="PS51208"/>
    </source>
</evidence>
<dbReference type="AlphaFoldDB" id="A0A6C2U7Y2"/>
<dbReference type="InterPro" id="IPR036709">
    <property type="entry name" value="Autotransporte_beta_dom_sf"/>
</dbReference>
<dbReference type="GO" id="GO:0019867">
    <property type="term" value="C:outer membrane"/>
    <property type="evidence" value="ECO:0007669"/>
    <property type="project" value="InterPro"/>
</dbReference>
<feature type="chain" id="PRO_5025643347" description="Autotransporter domain-containing protein" evidence="1">
    <location>
        <begin position="36"/>
        <end position="932"/>
    </location>
</feature>
<evidence type="ECO:0000313" key="4">
    <source>
        <dbReference type="Proteomes" id="UP000366872"/>
    </source>
</evidence>
<keyword evidence="1" id="KW-0732">Signal</keyword>
<protein>
    <recommendedName>
        <fullName evidence="2">Autotransporter domain-containing protein</fullName>
    </recommendedName>
</protein>
<evidence type="ECO:0000313" key="3">
    <source>
        <dbReference type="EMBL" id="VGO15516.1"/>
    </source>
</evidence>
<feature type="domain" description="Autotransporter" evidence="2">
    <location>
        <begin position="651"/>
        <end position="932"/>
    </location>
</feature>
<dbReference type="PROSITE" id="PS51208">
    <property type="entry name" value="AUTOTRANSPORTER"/>
    <property type="match status" value="1"/>
</dbReference>
<keyword evidence="4" id="KW-1185">Reference proteome</keyword>
<dbReference type="EMBL" id="CAAHFG010000002">
    <property type="protein sequence ID" value="VGO15516.1"/>
    <property type="molecule type" value="Genomic_DNA"/>
</dbReference>
<gene>
    <name evidence="3" type="ORF">PDESU_04099</name>
</gene>
<dbReference type="InterPro" id="IPR005546">
    <property type="entry name" value="Autotransporte_beta"/>
</dbReference>
<dbReference type="Proteomes" id="UP000366872">
    <property type="component" value="Unassembled WGS sequence"/>
</dbReference>
<reference evidence="3 4" key="1">
    <citation type="submission" date="2019-04" db="EMBL/GenBank/DDBJ databases">
        <authorList>
            <person name="Van Vliet M D."/>
        </authorList>
    </citation>
    <scope>NUCLEOTIDE SEQUENCE [LARGE SCALE GENOMIC DNA]</scope>
    <source>
        <strain evidence="3 4">F1</strain>
    </source>
</reference>
<dbReference type="NCBIfam" id="TIGR01414">
    <property type="entry name" value="autotrans_barl"/>
    <property type="match status" value="1"/>
</dbReference>
<organism evidence="3 4">
    <name type="scientific">Pontiella desulfatans</name>
    <dbReference type="NCBI Taxonomy" id="2750659"/>
    <lineage>
        <taxon>Bacteria</taxon>
        <taxon>Pseudomonadati</taxon>
        <taxon>Kiritimatiellota</taxon>
        <taxon>Kiritimatiellia</taxon>
        <taxon>Kiritimatiellales</taxon>
        <taxon>Pontiellaceae</taxon>
        <taxon>Pontiella</taxon>
    </lineage>
</organism>
<dbReference type="InterPro" id="IPR006315">
    <property type="entry name" value="OM_autotransptr_brl_dom"/>
</dbReference>
<accession>A0A6C2U7Y2</accession>
<dbReference type="SUPFAM" id="SSF103515">
    <property type="entry name" value="Autotransporter"/>
    <property type="match status" value="1"/>
</dbReference>
<dbReference type="RefSeq" id="WP_136081073.1">
    <property type="nucleotide sequence ID" value="NZ_CAAHFG010000002.1"/>
</dbReference>
<evidence type="ECO:0000256" key="1">
    <source>
        <dbReference type="SAM" id="SignalP"/>
    </source>
</evidence>